<sequence>MEDTVIPIGDHNTHNGKQEFKTTHNGRHELFTPHYRKQVIMITCSPKMENIVTWSDEDNSVVCWHISDNQKELEPKHKISLKNNENFINYDENKVYSEYIESKYSENFGDIKNWFTVSNDKFVSMPIEKKIDLKIKYISKTKEKDEMKAVSKIEEKVVTRIKIGSITKWDINTSKFEAYFLFDNSFSVDNMKLSDDGVLLFVYGKKIVDNLREEPYPCISIYSADRGIRFTTYKYNKTVIIDAVYLIARDIGARLLVVYHKSYKINKGNYRFSICDPFAQYSPDKLYVKIKDLFKDFDVEFDNIFVNIFENKYIIKYDKIVGFNYSGTLVIKDLIKDLIKDTEPNWISYLRNTLKDSDSIYMSSISEQIIGLINKEATFAIDKKPQYSKHLVTWTFEHKNIYEKKK</sequence>
<evidence type="ECO:0000313" key="3">
    <source>
        <dbReference type="Proteomes" id="UP000266673"/>
    </source>
</evidence>
<gene>
    <name evidence="2" type="ORF">C2G38_2139927</name>
</gene>
<comment type="caution">
    <text evidence="2">The sequence shown here is derived from an EMBL/GenBank/DDBJ whole genome shotgun (WGS) entry which is preliminary data.</text>
</comment>
<dbReference type="Proteomes" id="UP000266673">
    <property type="component" value="Unassembled WGS sequence"/>
</dbReference>
<evidence type="ECO:0000313" key="2">
    <source>
        <dbReference type="EMBL" id="RIB23074.1"/>
    </source>
</evidence>
<dbReference type="OrthoDB" id="2428446at2759"/>
<evidence type="ECO:0000256" key="1">
    <source>
        <dbReference type="SAM" id="MobiDB-lite"/>
    </source>
</evidence>
<organism evidence="2 3">
    <name type="scientific">Gigaspora rosea</name>
    <dbReference type="NCBI Taxonomy" id="44941"/>
    <lineage>
        <taxon>Eukaryota</taxon>
        <taxon>Fungi</taxon>
        <taxon>Fungi incertae sedis</taxon>
        <taxon>Mucoromycota</taxon>
        <taxon>Glomeromycotina</taxon>
        <taxon>Glomeromycetes</taxon>
        <taxon>Diversisporales</taxon>
        <taxon>Gigasporaceae</taxon>
        <taxon>Gigaspora</taxon>
    </lineage>
</organism>
<dbReference type="AlphaFoldDB" id="A0A397VKR5"/>
<accession>A0A397VKR5</accession>
<feature type="region of interest" description="Disordered" evidence="1">
    <location>
        <begin position="1"/>
        <end position="24"/>
    </location>
</feature>
<name>A0A397VKR5_9GLOM</name>
<feature type="compositionally biased region" description="Basic and acidic residues" evidence="1">
    <location>
        <begin position="11"/>
        <end position="24"/>
    </location>
</feature>
<reference evidence="2 3" key="1">
    <citation type="submission" date="2018-06" db="EMBL/GenBank/DDBJ databases">
        <title>Comparative genomics reveals the genomic features of Rhizophagus irregularis, R. cerebriforme, R. diaphanum and Gigaspora rosea, and their symbiotic lifestyle signature.</title>
        <authorList>
            <person name="Morin E."/>
            <person name="San Clemente H."/>
            <person name="Chen E.C.H."/>
            <person name="De La Providencia I."/>
            <person name="Hainaut M."/>
            <person name="Kuo A."/>
            <person name="Kohler A."/>
            <person name="Murat C."/>
            <person name="Tang N."/>
            <person name="Roy S."/>
            <person name="Loubradou J."/>
            <person name="Henrissat B."/>
            <person name="Grigoriev I.V."/>
            <person name="Corradi N."/>
            <person name="Roux C."/>
            <person name="Martin F.M."/>
        </authorList>
    </citation>
    <scope>NUCLEOTIDE SEQUENCE [LARGE SCALE GENOMIC DNA]</scope>
    <source>
        <strain evidence="2 3">DAOM 194757</strain>
    </source>
</reference>
<protein>
    <submittedName>
        <fullName evidence="2">Uncharacterized protein</fullName>
    </submittedName>
</protein>
<proteinExistence type="predicted"/>
<keyword evidence="3" id="KW-1185">Reference proteome</keyword>
<dbReference type="EMBL" id="QKWP01000280">
    <property type="protein sequence ID" value="RIB23074.1"/>
    <property type="molecule type" value="Genomic_DNA"/>
</dbReference>